<accession>A0A699Q9N2</accession>
<protein>
    <submittedName>
        <fullName evidence="1">Uncharacterized protein</fullName>
    </submittedName>
</protein>
<proteinExistence type="predicted"/>
<name>A0A699Q9N2_TANCI</name>
<sequence length="222" mass="25118">MRIGQHHFNVEFDLIGSPLNHDSSIIPSSSKIDSLLDEFAGELPLLKSIPPGIDKTDYHPENEIHLSQRLFNSFMEEIDLTFTPEGPMPPSFEEDNDDSRDILIREELLDNYSLLLPENESFYFDIPLTSRPPTKPPDGNTGILNIKMKGDVSDQKVPIPEFMITRVSNKEKSPDLLSHRGFENFQPSVECPMKIHGKNISTLDVLSFPFPTQVWGELGQAQ</sequence>
<evidence type="ECO:0000313" key="1">
    <source>
        <dbReference type="EMBL" id="GFC58610.1"/>
    </source>
</evidence>
<organism evidence="1">
    <name type="scientific">Tanacetum cinerariifolium</name>
    <name type="common">Dalmatian daisy</name>
    <name type="synonym">Chrysanthemum cinerariifolium</name>
    <dbReference type="NCBI Taxonomy" id="118510"/>
    <lineage>
        <taxon>Eukaryota</taxon>
        <taxon>Viridiplantae</taxon>
        <taxon>Streptophyta</taxon>
        <taxon>Embryophyta</taxon>
        <taxon>Tracheophyta</taxon>
        <taxon>Spermatophyta</taxon>
        <taxon>Magnoliopsida</taxon>
        <taxon>eudicotyledons</taxon>
        <taxon>Gunneridae</taxon>
        <taxon>Pentapetalae</taxon>
        <taxon>asterids</taxon>
        <taxon>campanulids</taxon>
        <taxon>Asterales</taxon>
        <taxon>Asteraceae</taxon>
        <taxon>Asteroideae</taxon>
        <taxon>Anthemideae</taxon>
        <taxon>Anthemidinae</taxon>
        <taxon>Tanacetum</taxon>
    </lineage>
</organism>
<dbReference type="AlphaFoldDB" id="A0A699Q9N2"/>
<comment type="caution">
    <text evidence="1">The sequence shown here is derived from an EMBL/GenBank/DDBJ whole genome shotgun (WGS) entry which is preliminary data.</text>
</comment>
<reference evidence="1" key="1">
    <citation type="journal article" date="2019" name="Sci. Rep.">
        <title>Draft genome of Tanacetum cinerariifolium, the natural source of mosquito coil.</title>
        <authorList>
            <person name="Yamashiro T."/>
            <person name="Shiraishi A."/>
            <person name="Satake H."/>
            <person name="Nakayama K."/>
        </authorList>
    </citation>
    <scope>NUCLEOTIDE SEQUENCE</scope>
</reference>
<gene>
    <name evidence="1" type="ORF">Tci_830580</name>
</gene>
<dbReference type="EMBL" id="BKCJ010978249">
    <property type="protein sequence ID" value="GFC58610.1"/>
    <property type="molecule type" value="Genomic_DNA"/>
</dbReference>